<dbReference type="InterPro" id="IPR055828">
    <property type="entry name" value="DUF7405"/>
</dbReference>
<dbReference type="PROSITE" id="PS51318">
    <property type="entry name" value="TAT"/>
    <property type="match status" value="1"/>
</dbReference>
<proteinExistence type="predicted"/>
<dbReference type="InterPro" id="IPR006311">
    <property type="entry name" value="TAT_signal"/>
</dbReference>
<evidence type="ECO:0000256" key="1">
    <source>
        <dbReference type="SAM" id="MobiDB-lite"/>
    </source>
</evidence>
<dbReference type="Proteomes" id="UP001500962">
    <property type="component" value="Unassembled WGS sequence"/>
</dbReference>
<organism evidence="2 5">
    <name type="scientific">Halococcus dombrowskii</name>
    <dbReference type="NCBI Taxonomy" id="179637"/>
    <lineage>
        <taxon>Archaea</taxon>
        <taxon>Methanobacteriati</taxon>
        <taxon>Methanobacteriota</taxon>
        <taxon>Stenosarchaea group</taxon>
        <taxon>Halobacteria</taxon>
        <taxon>Halobacteriales</taxon>
        <taxon>Halococcaceae</taxon>
        <taxon>Halococcus</taxon>
    </lineage>
</organism>
<dbReference type="Proteomes" id="UP000830542">
    <property type="component" value="Chromosome"/>
</dbReference>
<protein>
    <submittedName>
        <fullName evidence="2">Tat pathway signal protein</fullName>
    </submittedName>
</protein>
<reference evidence="3" key="2">
    <citation type="submission" date="2022-04" db="EMBL/GenBank/DDBJ databases">
        <title>Sequencing and genomic assembly of Halococcus dombrowskii.</title>
        <authorList>
            <person name="Lim S.W."/>
            <person name="MacLea K.S."/>
        </authorList>
    </citation>
    <scope>NUCLEOTIDE SEQUENCE</scope>
    <source>
        <strain evidence="3">H4</strain>
    </source>
</reference>
<dbReference type="EMBL" id="BAAADN010000002">
    <property type="protein sequence ID" value="GAA0450841.1"/>
    <property type="molecule type" value="Genomic_DNA"/>
</dbReference>
<dbReference type="InterPro" id="IPR011008">
    <property type="entry name" value="Dimeric_a/b-barrel"/>
</dbReference>
<dbReference type="Pfam" id="PF24152">
    <property type="entry name" value="DUF7405"/>
    <property type="match status" value="1"/>
</dbReference>
<dbReference type="KEGG" id="hdo:MUK72_10995"/>
<feature type="region of interest" description="Disordered" evidence="1">
    <location>
        <begin position="311"/>
        <end position="335"/>
    </location>
</feature>
<evidence type="ECO:0000313" key="5">
    <source>
        <dbReference type="Proteomes" id="UP001500962"/>
    </source>
</evidence>
<dbReference type="SUPFAM" id="SSF54909">
    <property type="entry name" value="Dimeric alpha+beta barrel"/>
    <property type="match status" value="1"/>
</dbReference>
<gene>
    <name evidence="2" type="ORF">GCM10008985_03110</name>
    <name evidence="3" type="ORF">MUK72_10995</name>
</gene>
<sequence>MPHGTERGLSRRAFVKAAVAIGGPAALSACLARESSPDLPQGPDDLSTLPSRQHAWNEFLALGDNDNHLGPRHRVLLYLRYGKEGTPTRDDRRQTERALQALERAYPHSHDGLLFTVSYSPAYFARFDESLPESVDLQQPKALTPFEDPKLDRPDAVVHLASDHGQVVLGAEEALLGDTEKLNGVDIDASLTGVFERIDRRTGFVGDGLPADNQDVQGIPDSEPVPDDSPMYMGFKSGFDKNQATEDGVTIDAGPFAGGTTQQISTIKLHLDQWYDQDSRSQRVGKMFCPAHAESGAVEGVGDNLGDSSKMDDCPPAEKAARESGLVGHSQKAARARENDRPIILRRDFDSTDGEEATLHFLSLQQAIGDFTDTRESMTGTDLAEESALGRKNNNGILQYMSVTRRGNYLLPPRGLRALPAAVPRQ</sequence>
<dbReference type="GeneID" id="71762381"/>
<dbReference type="AlphaFoldDB" id="A0AAV3SBF8"/>
<evidence type="ECO:0000313" key="2">
    <source>
        <dbReference type="EMBL" id="GAA0450841.1"/>
    </source>
</evidence>
<accession>A0AAV3SBF8</accession>
<evidence type="ECO:0000313" key="3">
    <source>
        <dbReference type="EMBL" id="UOO94489.1"/>
    </source>
</evidence>
<evidence type="ECO:0000313" key="4">
    <source>
        <dbReference type="Proteomes" id="UP000830542"/>
    </source>
</evidence>
<dbReference type="EMBL" id="CP095005">
    <property type="protein sequence ID" value="UOO94489.1"/>
    <property type="molecule type" value="Genomic_DNA"/>
</dbReference>
<reference evidence="2" key="3">
    <citation type="submission" date="2023-12" db="EMBL/GenBank/DDBJ databases">
        <authorList>
            <person name="Sun Q."/>
            <person name="Inoue M."/>
        </authorList>
    </citation>
    <scope>NUCLEOTIDE SEQUENCE</scope>
    <source>
        <strain evidence="2">JCM 12289</strain>
    </source>
</reference>
<reference evidence="2" key="1">
    <citation type="journal article" date="2014" name="Int. J. Syst. Evol. Microbiol.">
        <title>Complete genome sequence of Corynebacterium casei LMG S-19264T (=DSM 44701T), isolated from a smear-ripened cheese.</title>
        <authorList>
            <consortium name="US DOE Joint Genome Institute (JGI-PGF)"/>
            <person name="Walter F."/>
            <person name="Albersmeier A."/>
            <person name="Kalinowski J."/>
            <person name="Ruckert C."/>
        </authorList>
    </citation>
    <scope>NUCLEOTIDE SEQUENCE</scope>
    <source>
        <strain evidence="2">JCM 12289</strain>
    </source>
</reference>
<dbReference type="RefSeq" id="WP_244700402.1">
    <property type="nucleotide sequence ID" value="NZ_BAAADN010000002.1"/>
</dbReference>
<name>A0AAV3SBF8_HALDO</name>
<keyword evidence="4" id="KW-1185">Reference proteome</keyword>
<dbReference type="PROSITE" id="PS51257">
    <property type="entry name" value="PROKAR_LIPOPROTEIN"/>
    <property type="match status" value="1"/>
</dbReference>